<feature type="region of interest" description="Disordered" evidence="9">
    <location>
        <begin position="174"/>
        <end position="207"/>
    </location>
</feature>
<keyword evidence="4" id="KW-0158">Chromosome</keyword>
<dbReference type="RefSeq" id="XP_056485648.1">
    <property type="nucleotide sequence ID" value="XM_056635028.1"/>
</dbReference>
<dbReference type="GO" id="GO:0005634">
    <property type="term" value="C:nucleus"/>
    <property type="evidence" value="ECO:0007669"/>
    <property type="project" value="UniProtKB-SubCell"/>
</dbReference>
<dbReference type="AlphaFoldDB" id="A0A9W9VRI7"/>
<evidence type="ECO:0000256" key="1">
    <source>
        <dbReference type="ARBA" id="ARBA00004123"/>
    </source>
</evidence>
<dbReference type="GO" id="GO:0000070">
    <property type="term" value="P:mitotic sister chromatid segregation"/>
    <property type="evidence" value="ECO:0007669"/>
    <property type="project" value="TreeGrafter"/>
</dbReference>
<dbReference type="PANTHER" id="PTHR14401">
    <property type="entry name" value="CENTROMERE PROTEIN K"/>
    <property type="match status" value="1"/>
</dbReference>
<accession>A0A9W9VRI7</accession>
<dbReference type="GeneID" id="81374008"/>
<evidence type="ECO:0000256" key="4">
    <source>
        <dbReference type="ARBA" id="ARBA00022454"/>
    </source>
</evidence>
<name>A0A9W9VRI7_9EURO</name>
<feature type="coiled-coil region" evidence="8">
    <location>
        <begin position="46"/>
        <end position="73"/>
    </location>
</feature>
<dbReference type="GO" id="GO:0051382">
    <property type="term" value="P:kinetochore assembly"/>
    <property type="evidence" value="ECO:0007669"/>
    <property type="project" value="InterPro"/>
</dbReference>
<dbReference type="GO" id="GO:0000775">
    <property type="term" value="C:chromosome, centromeric region"/>
    <property type="evidence" value="ECO:0007669"/>
    <property type="project" value="UniProtKB-SubCell"/>
</dbReference>
<evidence type="ECO:0000313" key="10">
    <source>
        <dbReference type="EMBL" id="KAJ5387850.1"/>
    </source>
</evidence>
<keyword evidence="7" id="KW-0137">Centromere</keyword>
<evidence type="ECO:0000256" key="5">
    <source>
        <dbReference type="ARBA" id="ARBA00023054"/>
    </source>
</evidence>
<dbReference type="InterPro" id="IPR020993">
    <property type="entry name" value="Centromere_CenpK"/>
</dbReference>
<feature type="compositionally biased region" description="Basic and acidic residues" evidence="9">
    <location>
        <begin position="174"/>
        <end position="183"/>
    </location>
</feature>
<evidence type="ECO:0000256" key="2">
    <source>
        <dbReference type="ARBA" id="ARBA00004584"/>
    </source>
</evidence>
<organism evidence="10 11">
    <name type="scientific">Penicillium cosmopolitanum</name>
    <dbReference type="NCBI Taxonomy" id="1131564"/>
    <lineage>
        <taxon>Eukaryota</taxon>
        <taxon>Fungi</taxon>
        <taxon>Dikarya</taxon>
        <taxon>Ascomycota</taxon>
        <taxon>Pezizomycotina</taxon>
        <taxon>Eurotiomycetes</taxon>
        <taxon>Eurotiomycetidae</taxon>
        <taxon>Eurotiales</taxon>
        <taxon>Aspergillaceae</taxon>
        <taxon>Penicillium</taxon>
    </lineage>
</organism>
<keyword evidence="5 8" id="KW-0175">Coiled coil</keyword>
<comment type="caution">
    <text evidence="10">The sequence shown here is derived from an EMBL/GenBank/DDBJ whole genome shotgun (WGS) entry which is preliminary data.</text>
</comment>
<reference evidence="10" key="2">
    <citation type="journal article" date="2023" name="IMA Fungus">
        <title>Comparative genomic study of the Penicillium genus elucidates a diverse pangenome and 15 lateral gene transfer events.</title>
        <authorList>
            <person name="Petersen C."/>
            <person name="Sorensen T."/>
            <person name="Nielsen M.R."/>
            <person name="Sondergaard T.E."/>
            <person name="Sorensen J.L."/>
            <person name="Fitzpatrick D.A."/>
            <person name="Frisvad J.C."/>
            <person name="Nielsen K.L."/>
        </authorList>
    </citation>
    <scope>NUCLEOTIDE SEQUENCE</scope>
    <source>
        <strain evidence="10">IBT 29677</strain>
    </source>
</reference>
<dbReference type="PANTHER" id="PTHR14401:SF6">
    <property type="entry name" value="CENTROMERE PROTEIN K"/>
    <property type="match status" value="1"/>
</dbReference>
<evidence type="ECO:0000256" key="7">
    <source>
        <dbReference type="ARBA" id="ARBA00023328"/>
    </source>
</evidence>
<evidence type="ECO:0000256" key="8">
    <source>
        <dbReference type="SAM" id="Coils"/>
    </source>
</evidence>
<protein>
    <submittedName>
        <fullName evidence="10">Uncharacterized protein</fullName>
    </submittedName>
</protein>
<keyword evidence="11" id="KW-1185">Reference proteome</keyword>
<evidence type="ECO:0000256" key="6">
    <source>
        <dbReference type="ARBA" id="ARBA00023242"/>
    </source>
</evidence>
<comment type="subcellular location">
    <subcellularLocation>
        <location evidence="2">Chromosome</location>
        <location evidence="2">Centromere</location>
    </subcellularLocation>
    <subcellularLocation>
        <location evidence="1">Nucleus</location>
    </subcellularLocation>
</comment>
<keyword evidence="6" id="KW-0539">Nucleus</keyword>
<proteinExistence type="inferred from homology"/>
<dbReference type="EMBL" id="JAPZBU010000009">
    <property type="protein sequence ID" value="KAJ5387850.1"/>
    <property type="molecule type" value="Genomic_DNA"/>
</dbReference>
<evidence type="ECO:0000256" key="3">
    <source>
        <dbReference type="ARBA" id="ARBA00005795"/>
    </source>
</evidence>
<evidence type="ECO:0000313" key="11">
    <source>
        <dbReference type="Proteomes" id="UP001147747"/>
    </source>
</evidence>
<gene>
    <name evidence="10" type="ORF">N7509_010391</name>
</gene>
<reference evidence="10" key="1">
    <citation type="submission" date="2022-12" db="EMBL/GenBank/DDBJ databases">
        <authorList>
            <person name="Petersen C."/>
        </authorList>
    </citation>
    <scope>NUCLEOTIDE SEQUENCE</scope>
    <source>
        <strain evidence="10">IBT 29677</strain>
    </source>
</reference>
<dbReference type="OrthoDB" id="9445768at2759"/>
<evidence type="ECO:0000256" key="9">
    <source>
        <dbReference type="SAM" id="MobiDB-lite"/>
    </source>
</evidence>
<feature type="region of interest" description="Disordered" evidence="9">
    <location>
        <begin position="252"/>
        <end position="272"/>
    </location>
</feature>
<dbReference type="Proteomes" id="UP001147747">
    <property type="component" value="Unassembled WGS sequence"/>
</dbReference>
<comment type="similarity">
    <text evidence="3">Belongs to the CENP-K/MCM22 family.</text>
</comment>
<sequence length="353" mass="39681">MTTEQSIMEVSDSVVANINKFVQNRQAAEKEATHEPLSATALHAYARRLDGTLLQLQDQVRRQEEELRKLRGVRSHGLLHGGDDRWARVQQARQAKRAYESLLKTEDQLPTTDSVLPPLLALEQTGKLIEEGKISVSVTAEKLSGDRDRLRIENANLQDSQAIARRLRERIQRIRSTNERKQEQTPTQVAQEVISEQKKKNKRMARASAELKESLDKFIDDTLAPMLAAEDLGGPTVGDELEVSDATLKAGYTAHGKPKKQKEPEEPDLGSQQRIDQFLRPSTDGSNPTGKRQAAATELHELLDALLEADFSYIDLKRDSAASRFLVRAKVAQFHPRDARRLRLIDFSRSLGV</sequence>